<keyword evidence="2" id="KW-1185">Reference proteome</keyword>
<name>A0ACA9MQ41_9GLOM</name>
<dbReference type="EMBL" id="CAJVPM010015253">
    <property type="protein sequence ID" value="CAG8606669.1"/>
    <property type="molecule type" value="Genomic_DNA"/>
</dbReference>
<gene>
    <name evidence="1" type="ORF">SCALOS_LOCUS7125</name>
</gene>
<sequence>MTNTISIAGQDLFSKVVKVIDEYLIEPITNIIKIEISQCLFISTNKIEPNIEELHSKQ</sequence>
<feature type="non-terminal residue" evidence="1">
    <location>
        <position position="58"/>
    </location>
</feature>
<evidence type="ECO:0000313" key="2">
    <source>
        <dbReference type="Proteomes" id="UP000789860"/>
    </source>
</evidence>
<protein>
    <submittedName>
        <fullName evidence="1">4900_t:CDS:1</fullName>
    </submittedName>
</protein>
<dbReference type="Proteomes" id="UP000789860">
    <property type="component" value="Unassembled WGS sequence"/>
</dbReference>
<comment type="caution">
    <text evidence="1">The sequence shown here is derived from an EMBL/GenBank/DDBJ whole genome shotgun (WGS) entry which is preliminary data.</text>
</comment>
<evidence type="ECO:0000313" key="1">
    <source>
        <dbReference type="EMBL" id="CAG8606669.1"/>
    </source>
</evidence>
<accession>A0ACA9MQ41</accession>
<proteinExistence type="predicted"/>
<organism evidence="1 2">
    <name type="scientific">Scutellospora calospora</name>
    <dbReference type="NCBI Taxonomy" id="85575"/>
    <lineage>
        <taxon>Eukaryota</taxon>
        <taxon>Fungi</taxon>
        <taxon>Fungi incertae sedis</taxon>
        <taxon>Mucoromycota</taxon>
        <taxon>Glomeromycotina</taxon>
        <taxon>Glomeromycetes</taxon>
        <taxon>Diversisporales</taxon>
        <taxon>Gigasporaceae</taxon>
        <taxon>Scutellospora</taxon>
    </lineage>
</organism>
<reference evidence="1" key="1">
    <citation type="submission" date="2021-06" db="EMBL/GenBank/DDBJ databases">
        <authorList>
            <person name="Kallberg Y."/>
            <person name="Tangrot J."/>
            <person name="Rosling A."/>
        </authorList>
    </citation>
    <scope>NUCLEOTIDE SEQUENCE</scope>
    <source>
        <strain evidence="1">AU212A</strain>
    </source>
</reference>